<evidence type="ECO:0000259" key="1">
    <source>
        <dbReference type="Pfam" id="PF00534"/>
    </source>
</evidence>
<comment type="caution">
    <text evidence="3">The sequence shown here is derived from an EMBL/GenBank/DDBJ whole genome shotgun (WGS) entry which is preliminary data.</text>
</comment>
<keyword evidence="3" id="KW-0808">Transferase</keyword>
<feature type="domain" description="Glycosyltransferase subfamily 4-like N-terminal" evidence="2">
    <location>
        <begin position="14"/>
        <end position="144"/>
    </location>
</feature>
<proteinExistence type="predicted"/>
<dbReference type="Pfam" id="PF13439">
    <property type="entry name" value="Glyco_transf_4"/>
    <property type="match status" value="1"/>
</dbReference>
<dbReference type="InterPro" id="IPR028098">
    <property type="entry name" value="Glyco_trans_4-like_N"/>
</dbReference>
<name>A0ABW2IYG5_9GAMM</name>
<dbReference type="CDD" id="cd03801">
    <property type="entry name" value="GT4_PimA-like"/>
    <property type="match status" value="1"/>
</dbReference>
<dbReference type="EMBL" id="JBHTBD010000006">
    <property type="protein sequence ID" value="MFC7295944.1"/>
    <property type="molecule type" value="Genomic_DNA"/>
</dbReference>
<dbReference type="SUPFAM" id="SSF53756">
    <property type="entry name" value="UDP-Glycosyltransferase/glycogen phosphorylase"/>
    <property type="match status" value="1"/>
</dbReference>
<protein>
    <submittedName>
        <fullName evidence="3">Glycosyltransferase family 4 protein</fullName>
        <ecNumber evidence="3">2.4.-.-</ecNumber>
    </submittedName>
</protein>
<dbReference type="Proteomes" id="UP001596506">
    <property type="component" value="Unassembled WGS sequence"/>
</dbReference>
<reference evidence="4" key="1">
    <citation type="journal article" date="2019" name="Int. J. Syst. Evol. Microbiol.">
        <title>The Global Catalogue of Microorganisms (GCM) 10K type strain sequencing project: providing services to taxonomists for standard genome sequencing and annotation.</title>
        <authorList>
            <consortium name="The Broad Institute Genomics Platform"/>
            <consortium name="The Broad Institute Genome Sequencing Center for Infectious Disease"/>
            <person name="Wu L."/>
            <person name="Ma J."/>
        </authorList>
    </citation>
    <scope>NUCLEOTIDE SEQUENCE [LARGE SCALE GENOMIC DNA]</scope>
    <source>
        <strain evidence="4">CCUG 60559</strain>
    </source>
</reference>
<evidence type="ECO:0000259" key="2">
    <source>
        <dbReference type="Pfam" id="PF13439"/>
    </source>
</evidence>
<dbReference type="GO" id="GO:0016757">
    <property type="term" value="F:glycosyltransferase activity"/>
    <property type="evidence" value="ECO:0007669"/>
    <property type="project" value="UniProtKB-KW"/>
</dbReference>
<evidence type="ECO:0000313" key="4">
    <source>
        <dbReference type="Proteomes" id="UP001596506"/>
    </source>
</evidence>
<sequence>MHICHVNLASGFAGGERQTVNLIRYLADHGCEQTLVAKPGNPMIEEVRGLPVNVRTASHFTVGHSRGNWDLIHCHDGKAVYWGLLESLLRKTPYIVTRRVENPLKDKKVTHAAYGRAESVVCLSRAVRNVVQGLLPEIDCTVIPSSFSGFPADALAVADIRSRYKGKLIVGQIGSLLRIKGYHVTIEAARILERQRSDLMFVFLGKGPELVSLIRQAQGMGAVEFIGHQKDVGNWLAAMDILVFPSLQEGLGSTILEAMQHGTPVIGSKVGGIPDIIENGRNGLLVPPEDAEALASAILNLANNPAQRQQYAKQAKLDLVKFSPETVGKAYLDLYRQTL</sequence>
<dbReference type="RefSeq" id="WP_100689292.1">
    <property type="nucleotide sequence ID" value="NZ_JBHTBD010000006.1"/>
</dbReference>
<evidence type="ECO:0000313" key="3">
    <source>
        <dbReference type="EMBL" id="MFC7295944.1"/>
    </source>
</evidence>
<keyword evidence="3" id="KW-0328">Glycosyltransferase</keyword>
<dbReference type="PANTHER" id="PTHR12526">
    <property type="entry name" value="GLYCOSYLTRANSFERASE"/>
    <property type="match status" value="1"/>
</dbReference>
<gene>
    <name evidence="3" type="ORF">ACFQQA_14550</name>
</gene>
<dbReference type="Gene3D" id="3.40.50.2000">
    <property type="entry name" value="Glycogen Phosphorylase B"/>
    <property type="match status" value="2"/>
</dbReference>
<dbReference type="InterPro" id="IPR001296">
    <property type="entry name" value="Glyco_trans_1"/>
</dbReference>
<accession>A0ABW2IYG5</accession>
<keyword evidence="4" id="KW-1185">Reference proteome</keyword>
<feature type="domain" description="Glycosyl transferase family 1" evidence="1">
    <location>
        <begin position="163"/>
        <end position="316"/>
    </location>
</feature>
<dbReference type="Pfam" id="PF00534">
    <property type="entry name" value="Glycos_transf_1"/>
    <property type="match status" value="1"/>
</dbReference>
<organism evidence="3 4">
    <name type="scientific">Marinobacter aromaticivorans</name>
    <dbReference type="NCBI Taxonomy" id="1494078"/>
    <lineage>
        <taxon>Bacteria</taxon>
        <taxon>Pseudomonadati</taxon>
        <taxon>Pseudomonadota</taxon>
        <taxon>Gammaproteobacteria</taxon>
        <taxon>Pseudomonadales</taxon>
        <taxon>Marinobacteraceae</taxon>
        <taxon>Marinobacter</taxon>
    </lineage>
</organism>
<dbReference type="EC" id="2.4.-.-" evidence="3"/>